<dbReference type="GO" id="GO:0003676">
    <property type="term" value="F:nucleic acid binding"/>
    <property type="evidence" value="ECO:0007669"/>
    <property type="project" value="InterPro"/>
</dbReference>
<reference evidence="2" key="1">
    <citation type="submission" date="2013-08" db="EMBL/GenBank/DDBJ databases">
        <authorList>
            <person name="Mendez C."/>
            <person name="Richter M."/>
            <person name="Ferrer M."/>
            <person name="Sanchez J."/>
        </authorList>
    </citation>
    <scope>NUCLEOTIDE SEQUENCE</scope>
</reference>
<dbReference type="Pfam" id="PF13358">
    <property type="entry name" value="DDE_3"/>
    <property type="match status" value="1"/>
</dbReference>
<dbReference type="AlphaFoldDB" id="T1B6D0"/>
<proteinExistence type="predicted"/>
<feature type="non-terminal residue" evidence="2">
    <location>
        <position position="1"/>
    </location>
</feature>
<evidence type="ECO:0000259" key="1">
    <source>
        <dbReference type="Pfam" id="PF13358"/>
    </source>
</evidence>
<feature type="domain" description="Tc1-like transposase DDE" evidence="1">
    <location>
        <begin position="1"/>
        <end position="87"/>
    </location>
</feature>
<sequence>NKETCTEFLHQFYRESTRGPRRVVVISDNAAYHHSRIHKDWRAEVAERFELSFLPAASPKLNPIERVWKLTRRHCLHNRYFPKLEDVTTAVERTFEGWGRGNETLRRLCAIT</sequence>
<dbReference type="Gene3D" id="3.30.420.10">
    <property type="entry name" value="Ribonuclease H-like superfamily/Ribonuclease H"/>
    <property type="match status" value="1"/>
</dbReference>
<evidence type="ECO:0000313" key="2">
    <source>
        <dbReference type="EMBL" id="EQD49745.1"/>
    </source>
</evidence>
<accession>T1B6D0</accession>
<dbReference type="EMBL" id="AUZY01007458">
    <property type="protein sequence ID" value="EQD49745.1"/>
    <property type="molecule type" value="Genomic_DNA"/>
</dbReference>
<reference evidence="2" key="2">
    <citation type="journal article" date="2014" name="ISME J.">
        <title>Microbial stratification in low pH oxic and suboxic macroscopic growths along an acid mine drainage.</title>
        <authorList>
            <person name="Mendez-Garcia C."/>
            <person name="Mesa V."/>
            <person name="Sprenger R.R."/>
            <person name="Richter M."/>
            <person name="Diez M.S."/>
            <person name="Solano J."/>
            <person name="Bargiela R."/>
            <person name="Golyshina O.V."/>
            <person name="Manteca A."/>
            <person name="Ramos J.L."/>
            <person name="Gallego J.R."/>
            <person name="Llorente I."/>
            <person name="Martins Dos Santos V.A."/>
            <person name="Jensen O.N."/>
            <person name="Pelaez A.I."/>
            <person name="Sanchez J."/>
            <person name="Ferrer M."/>
        </authorList>
    </citation>
    <scope>NUCLEOTIDE SEQUENCE</scope>
</reference>
<dbReference type="InterPro" id="IPR038717">
    <property type="entry name" value="Tc1-like_DDE_dom"/>
</dbReference>
<organism evidence="2">
    <name type="scientific">mine drainage metagenome</name>
    <dbReference type="NCBI Taxonomy" id="410659"/>
    <lineage>
        <taxon>unclassified sequences</taxon>
        <taxon>metagenomes</taxon>
        <taxon>ecological metagenomes</taxon>
    </lineage>
</organism>
<dbReference type="InterPro" id="IPR036397">
    <property type="entry name" value="RNaseH_sf"/>
</dbReference>
<protein>
    <submittedName>
        <fullName evidence="2">Transposase family protein</fullName>
    </submittedName>
</protein>
<comment type="caution">
    <text evidence="2">The sequence shown here is derived from an EMBL/GenBank/DDBJ whole genome shotgun (WGS) entry which is preliminary data.</text>
</comment>
<name>T1B6D0_9ZZZZ</name>
<gene>
    <name evidence="2" type="ORF">B1B_11475</name>
</gene>